<protein>
    <submittedName>
        <fullName evidence="1 3">Uncharacterized protein</fullName>
    </submittedName>
</protein>
<dbReference type="Proteomes" id="UP000050761">
    <property type="component" value="Unassembled WGS sequence"/>
</dbReference>
<keyword evidence="2" id="KW-1185">Reference proteome</keyword>
<organism evidence="2 3">
    <name type="scientific">Heligmosomoides polygyrus</name>
    <name type="common">Parasitic roundworm</name>
    <dbReference type="NCBI Taxonomy" id="6339"/>
    <lineage>
        <taxon>Eukaryota</taxon>
        <taxon>Metazoa</taxon>
        <taxon>Ecdysozoa</taxon>
        <taxon>Nematoda</taxon>
        <taxon>Chromadorea</taxon>
        <taxon>Rhabditida</taxon>
        <taxon>Rhabditina</taxon>
        <taxon>Rhabditomorpha</taxon>
        <taxon>Strongyloidea</taxon>
        <taxon>Heligmosomidae</taxon>
        <taxon>Heligmosomoides</taxon>
    </lineage>
</organism>
<name>A0A183FFP4_HELPZ</name>
<reference evidence="1 2" key="1">
    <citation type="submission" date="2018-11" db="EMBL/GenBank/DDBJ databases">
        <authorList>
            <consortium name="Pathogen Informatics"/>
        </authorList>
    </citation>
    <scope>NUCLEOTIDE SEQUENCE [LARGE SCALE GENOMIC DNA]</scope>
</reference>
<dbReference type="EMBL" id="UZAH01025458">
    <property type="protein sequence ID" value="VDO64304.1"/>
    <property type="molecule type" value="Genomic_DNA"/>
</dbReference>
<sequence length="60" mass="6628">MVEFNELVPVDLFVNRTVRTQHTVCSSSDSPVPEAFTESASSTTFGIRSFSDKHESSADF</sequence>
<evidence type="ECO:0000313" key="1">
    <source>
        <dbReference type="EMBL" id="VDO64304.1"/>
    </source>
</evidence>
<evidence type="ECO:0000313" key="2">
    <source>
        <dbReference type="Proteomes" id="UP000050761"/>
    </source>
</evidence>
<accession>A0A3P7Y117</accession>
<dbReference type="AlphaFoldDB" id="A0A183FFP4"/>
<accession>A0A183FFP4</accession>
<gene>
    <name evidence="1" type="ORF">HPBE_LOCUS5369</name>
</gene>
<reference evidence="3" key="2">
    <citation type="submission" date="2019-09" db="UniProtKB">
        <authorList>
            <consortium name="WormBaseParasite"/>
        </authorList>
    </citation>
    <scope>IDENTIFICATION</scope>
</reference>
<evidence type="ECO:0000313" key="3">
    <source>
        <dbReference type="WBParaSite" id="HPBE_0000536801-mRNA-1"/>
    </source>
</evidence>
<dbReference type="WBParaSite" id="HPBE_0000536801-mRNA-1">
    <property type="protein sequence ID" value="HPBE_0000536801-mRNA-1"/>
    <property type="gene ID" value="HPBE_0000536801"/>
</dbReference>
<proteinExistence type="predicted"/>